<dbReference type="PANTHER" id="PTHR46394">
    <property type="entry name" value="ANNEXIN"/>
    <property type="match status" value="1"/>
</dbReference>
<evidence type="ECO:0000256" key="2">
    <source>
        <dbReference type="PROSITE-ProRule" id="PRU01161"/>
    </source>
</evidence>
<feature type="region of interest" description="Disordered" evidence="3">
    <location>
        <begin position="258"/>
        <end position="278"/>
    </location>
</feature>
<organism evidence="6 7">
    <name type="scientific">Archangium minus</name>
    <dbReference type="NCBI Taxonomy" id="83450"/>
    <lineage>
        <taxon>Bacteria</taxon>
        <taxon>Pseudomonadati</taxon>
        <taxon>Myxococcota</taxon>
        <taxon>Myxococcia</taxon>
        <taxon>Myxococcales</taxon>
        <taxon>Cystobacterineae</taxon>
        <taxon>Archangiaceae</taxon>
        <taxon>Archangium</taxon>
    </lineage>
</organism>
<dbReference type="PROSITE" id="PS51635">
    <property type="entry name" value="PNPLA"/>
    <property type="match status" value="1"/>
</dbReference>
<dbReference type="RefSeq" id="WP_395811913.1">
    <property type="nucleotide sequence ID" value="NZ_CP043494.1"/>
</dbReference>
<protein>
    <recommendedName>
        <fullName evidence="5">PNPLA domain-containing protein</fullName>
    </recommendedName>
</protein>
<dbReference type="Pfam" id="PF01734">
    <property type="entry name" value="Patatin"/>
    <property type="match status" value="1"/>
</dbReference>
<name>A0ABY9X8C0_9BACT</name>
<evidence type="ECO:0000259" key="5">
    <source>
        <dbReference type="PROSITE" id="PS51635"/>
    </source>
</evidence>
<dbReference type="InterPro" id="IPR002641">
    <property type="entry name" value="PNPLA_dom"/>
</dbReference>
<reference evidence="6 7" key="1">
    <citation type="submission" date="2019-08" db="EMBL/GenBank/DDBJ databases">
        <title>Archangium and Cystobacter genomes.</title>
        <authorList>
            <person name="Chen I.-C.K."/>
            <person name="Wielgoss S."/>
        </authorList>
    </citation>
    <scope>NUCLEOTIDE SEQUENCE [LARGE SCALE GENOMIC DNA]</scope>
    <source>
        <strain evidence="6 7">Cbm 6</strain>
    </source>
</reference>
<keyword evidence="1 2" id="KW-0443">Lipid metabolism</keyword>
<feature type="domain" description="PNPLA" evidence="5">
    <location>
        <begin position="88"/>
        <end position="377"/>
    </location>
</feature>
<feature type="active site" description="Nucleophile" evidence="2">
    <location>
        <position position="121"/>
    </location>
</feature>
<feature type="short sequence motif" description="GXSXG" evidence="2">
    <location>
        <begin position="119"/>
        <end position="123"/>
    </location>
</feature>
<sequence>MTPRELKQSAPQERETREQEGWAQCREQVSRAFQGRKDKVTLQELTDQPCVRAKLDALQRACANKAFSDIINDPKKYPGSLRHQYVDLVMEGGGTLGIALVGYIYALESVGLRFLNIGGTSAGSIAALLLAAVNKDKSEPKSERLWELLSQLKLETLEDGGPLAQRFVEALRQKQTPSTSSSLGSRFKERLRGVRLGVKRSWRGLRVLPVLSKTLGLNEGEEFKKWIHAILEQEGVDSTKKLLTRVEQPPKEELVLREREKRPQQPFTPEQGENAPEHKKVRLKLIAAEVSTGVKVDFPLMAKFFFPNWQDESPAQFVRASMSVPFFFYPMHLTGLENVPQAVKEEWKEKVSDSELGESCTLVDGGIMSNFPISEFHRAGVPNSPTFGVKLGLEKRRMRALTGERETPAGCERPGLRRFLKHLINKYRLRPLGQFGLALFNSARQTLDNDFIYDNPDYRFLVKEIDTGKHHWLDFDLSPADQVDLFLRGLEAGAQFLQSFNWEEYRKVRAHLEGVEKQVQHMESNASVDGVPVEQPPPVMAKDPTTEPIQPSA</sequence>
<evidence type="ECO:0000256" key="4">
    <source>
        <dbReference type="SAM" id="Phobius"/>
    </source>
</evidence>
<accession>A0ABY9X8C0</accession>
<feature type="active site" description="Proton acceptor" evidence="2">
    <location>
        <position position="364"/>
    </location>
</feature>
<keyword evidence="4" id="KW-1133">Transmembrane helix</keyword>
<keyword evidence="4" id="KW-0472">Membrane</keyword>
<keyword evidence="2" id="KW-0442">Lipid degradation</keyword>
<dbReference type="PANTHER" id="PTHR46394:SF1">
    <property type="entry name" value="PNPLA DOMAIN-CONTAINING PROTEIN"/>
    <property type="match status" value="1"/>
</dbReference>
<feature type="region of interest" description="Disordered" evidence="3">
    <location>
        <begin position="523"/>
        <end position="553"/>
    </location>
</feature>
<dbReference type="Proteomes" id="UP001611383">
    <property type="component" value="Chromosome"/>
</dbReference>
<dbReference type="InterPro" id="IPR016035">
    <property type="entry name" value="Acyl_Trfase/lysoPLipase"/>
</dbReference>
<feature type="short sequence motif" description="DGA/G" evidence="2">
    <location>
        <begin position="364"/>
        <end position="366"/>
    </location>
</feature>
<keyword evidence="7" id="KW-1185">Reference proteome</keyword>
<proteinExistence type="predicted"/>
<dbReference type="Gene3D" id="3.40.1090.10">
    <property type="entry name" value="Cytosolic phospholipase A2 catalytic domain"/>
    <property type="match status" value="1"/>
</dbReference>
<feature type="short sequence motif" description="GXGXXG" evidence="2">
    <location>
        <begin position="92"/>
        <end position="97"/>
    </location>
</feature>
<feature type="compositionally biased region" description="Basic and acidic residues" evidence="3">
    <location>
        <begin position="1"/>
        <end position="20"/>
    </location>
</feature>
<evidence type="ECO:0000256" key="3">
    <source>
        <dbReference type="SAM" id="MobiDB-lite"/>
    </source>
</evidence>
<keyword evidence="4" id="KW-0812">Transmembrane</keyword>
<dbReference type="InterPro" id="IPR052580">
    <property type="entry name" value="Lipid_Hydrolase"/>
</dbReference>
<evidence type="ECO:0000313" key="7">
    <source>
        <dbReference type="Proteomes" id="UP001611383"/>
    </source>
</evidence>
<gene>
    <name evidence="6" type="ORF">F0U60_51605</name>
</gene>
<evidence type="ECO:0000256" key="1">
    <source>
        <dbReference type="ARBA" id="ARBA00023098"/>
    </source>
</evidence>
<keyword evidence="2" id="KW-0378">Hydrolase</keyword>
<feature type="transmembrane region" description="Helical" evidence="4">
    <location>
        <begin position="85"/>
        <end position="106"/>
    </location>
</feature>
<feature type="region of interest" description="Disordered" evidence="3">
    <location>
        <begin position="1"/>
        <end position="23"/>
    </location>
</feature>
<evidence type="ECO:0000313" key="6">
    <source>
        <dbReference type="EMBL" id="WNG51637.1"/>
    </source>
</evidence>
<dbReference type="EMBL" id="CP043494">
    <property type="protein sequence ID" value="WNG51637.1"/>
    <property type="molecule type" value="Genomic_DNA"/>
</dbReference>
<dbReference type="SUPFAM" id="SSF52151">
    <property type="entry name" value="FabD/lysophospholipase-like"/>
    <property type="match status" value="1"/>
</dbReference>